<reference evidence="1" key="1">
    <citation type="submission" date="2013-08" db="EMBL/GenBank/DDBJ databases">
        <authorList>
            <person name="Mendez C."/>
            <person name="Richter M."/>
            <person name="Ferrer M."/>
            <person name="Sanchez J."/>
        </authorList>
    </citation>
    <scope>NUCLEOTIDE SEQUENCE</scope>
</reference>
<evidence type="ECO:0000313" key="1">
    <source>
        <dbReference type="EMBL" id="EQD56406.1"/>
    </source>
</evidence>
<sequence>QDTSHPHGSHLRVQWPPERHIRRAYQCVDLINRYSTDPVLVLDDTILPRKGKHIEGAGWVFDHSEGRSVCGMQYATAIISGNEGIFLLNLDLRQGKGR</sequence>
<comment type="caution">
    <text evidence="1">The sequence shown here is derived from an EMBL/GenBank/DDBJ whole genome shotgun (WGS) entry which is preliminary data.</text>
</comment>
<feature type="non-terminal residue" evidence="1">
    <location>
        <position position="98"/>
    </location>
</feature>
<dbReference type="AlphaFoldDB" id="T1A6U5"/>
<protein>
    <submittedName>
        <fullName evidence="1">Uncharacterized protein</fullName>
    </submittedName>
</protein>
<gene>
    <name evidence="1" type="ORF">B2A_05269</name>
</gene>
<proteinExistence type="predicted"/>
<dbReference type="EMBL" id="AUZZ01003645">
    <property type="protein sequence ID" value="EQD56406.1"/>
    <property type="molecule type" value="Genomic_DNA"/>
</dbReference>
<organism evidence="1">
    <name type="scientific">mine drainage metagenome</name>
    <dbReference type="NCBI Taxonomy" id="410659"/>
    <lineage>
        <taxon>unclassified sequences</taxon>
        <taxon>metagenomes</taxon>
        <taxon>ecological metagenomes</taxon>
    </lineage>
</organism>
<name>T1A6U5_9ZZZZ</name>
<accession>T1A6U5</accession>
<feature type="non-terminal residue" evidence="1">
    <location>
        <position position="1"/>
    </location>
</feature>
<reference evidence="1" key="2">
    <citation type="journal article" date="2014" name="ISME J.">
        <title>Microbial stratification in low pH oxic and suboxic macroscopic growths along an acid mine drainage.</title>
        <authorList>
            <person name="Mendez-Garcia C."/>
            <person name="Mesa V."/>
            <person name="Sprenger R.R."/>
            <person name="Richter M."/>
            <person name="Diez M.S."/>
            <person name="Solano J."/>
            <person name="Bargiela R."/>
            <person name="Golyshina O.V."/>
            <person name="Manteca A."/>
            <person name="Ramos J.L."/>
            <person name="Gallego J.R."/>
            <person name="Llorente I."/>
            <person name="Martins Dos Santos V.A."/>
            <person name="Jensen O.N."/>
            <person name="Pelaez A.I."/>
            <person name="Sanchez J."/>
            <person name="Ferrer M."/>
        </authorList>
    </citation>
    <scope>NUCLEOTIDE SEQUENCE</scope>
</reference>